<dbReference type="AlphaFoldDB" id="A0A6N4TFR8"/>
<evidence type="ECO:0000256" key="2">
    <source>
        <dbReference type="ARBA" id="ARBA00022840"/>
    </source>
</evidence>
<evidence type="ECO:0000259" key="4">
    <source>
        <dbReference type="PROSITE" id="PS50011"/>
    </source>
</evidence>
<dbReference type="Gene3D" id="1.10.510.10">
    <property type="entry name" value="Transferase(Phosphotransferase) domain 1"/>
    <property type="match status" value="1"/>
</dbReference>
<dbReference type="PANTHER" id="PTHR24347">
    <property type="entry name" value="SERINE/THREONINE-PROTEIN KINASE"/>
    <property type="match status" value="1"/>
</dbReference>
<dbReference type="PROSITE" id="PS50011">
    <property type="entry name" value="PROTEIN_KINASE_DOM"/>
    <property type="match status" value="1"/>
</dbReference>
<keyword evidence="6" id="KW-1185">Reference proteome</keyword>
<dbReference type="EMBL" id="AP019695">
    <property type="protein sequence ID" value="BBK21295.1"/>
    <property type="molecule type" value="Genomic_DNA"/>
</dbReference>
<dbReference type="PROSITE" id="PS00107">
    <property type="entry name" value="PROTEIN_KINASE_ATP"/>
    <property type="match status" value="1"/>
</dbReference>
<sequence>MKEMLLHGRYEQREVIGRGGSSSVYRVWDHLLNKEWAMKVVEKNAHQVIRNAFKKEIYVLTKLAYKGIPSIIDTFEDDTKMYAVMEIVKGQSMDIYVKEKKIVHIHRCMHNVLEILQYLHKQSILYLDLKPQNLMVDEQGNVWLIDFGSCCFYFERQNVMTGTPRICS</sequence>
<evidence type="ECO:0000256" key="1">
    <source>
        <dbReference type="ARBA" id="ARBA00022741"/>
    </source>
</evidence>
<dbReference type="Pfam" id="PF00069">
    <property type="entry name" value="Pkinase"/>
    <property type="match status" value="1"/>
</dbReference>
<dbReference type="PROSITE" id="PS00108">
    <property type="entry name" value="PROTEIN_KINASE_ST"/>
    <property type="match status" value="1"/>
</dbReference>
<reference evidence="6" key="1">
    <citation type="submission" date="2019-05" db="EMBL/GenBank/DDBJ databases">
        <title>Complete genome sequencing of Absiella argi strain JCM 30884.</title>
        <authorList>
            <person name="Sakamoto M."/>
            <person name="Murakami T."/>
            <person name="Mori H."/>
        </authorList>
    </citation>
    <scope>NUCLEOTIDE SEQUENCE [LARGE SCALE GENOMIC DNA]</scope>
    <source>
        <strain evidence="6">JCM 30884</strain>
    </source>
</reference>
<dbReference type="InterPro" id="IPR000719">
    <property type="entry name" value="Prot_kinase_dom"/>
</dbReference>
<protein>
    <recommendedName>
        <fullName evidence="4">Protein kinase domain-containing protein</fullName>
    </recommendedName>
</protein>
<evidence type="ECO:0000313" key="6">
    <source>
        <dbReference type="Proteomes" id="UP000464754"/>
    </source>
</evidence>
<organism evidence="5 6">
    <name type="scientific">Amedibacterium intestinale</name>
    <dbReference type="NCBI Taxonomy" id="2583452"/>
    <lineage>
        <taxon>Bacteria</taxon>
        <taxon>Bacillati</taxon>
        <taxon>Bacillota</taxon>
        <taxon>Erysipelotrichia</taxon>
        <taxon>Erysipelotrichales</taxon>
        <taxon>Erysipelotrichaceae</taxon>
        <taxon>Amedibacterium</taxon>
    </lineage>
</organism>
<dbReference type="RefSeq" id="WP_115714515.1">
    <property type="nucleotide sequence ID" value="NZ_AP019695.1"/>
</dbReference>
<gene>
    <name evidence="5" type="ORF">Aargi30884_01980</name>
</gene>
<evidence type="ECO:0000256" key="3">
    <source>
        <dbReference type="PROSITE-ProRule" id="PRU10141"/>
    </source>
</evidence>
<dbReference type="InterPro" id="IPR011009">
    <property type="entry name" value="Kinase-like_dom_sf"/>
</dbReference>
<proteinExistence type="predicted"/>
<dbReference type="KEGG" id="aarg:Aargi30884_01980"/>
<keyword evidence="1 3" id="KW-0547">Nucleotide-binding</keyword>
<feature type="domain" description="Protein kinase" evidence="4">
    <location>
        <begin position="10"/>
        <end position="168"/>
    </location>
</feature>
<name>A0A6N4TFR8_9FIRM</name>
<keyword evidence="2 3" id="KW-0067">ATP-binding</keyword>
<feature type="binding site" evidence="3">
    <location>
        <position position="39"/>
    </location>
    <ligand>
        <name>ATP</name>
        <dbReference type="ChEBI" id="CHEBI:30616"/>
    </ligand>
</feature>
<dbReference type="InterPro" id="IPR017441">
    <property type="entry name" value="Protein_kinase_ATP_BS"/>
</dbReference>
<dbReference type="GO" id="GO:0004672">
    <property type="term" value="F:protein kinase activity"/>
    <property type="evidence" value="ECO:0007669"/>
    <property type="project" value="InterPro"/>
</dbReference>
<dbReference type="InterPro" id="IPR008271">
    <property type="entry name" value="Ser/Thr_kinase_AS"/>
</dbReference>
<dbReference type="SMART" id="SM00220">
    <property type="entry name" value="S_TKc"/>
    <property type="match status" value="1"/>
</dbReference>
<dbReference type="SUPFAM" id="SSF56112">
    <property type="entry name" value="Protein kinase-like (PK-like)"/>
    <property type="match status" value="1"/>
</dbReference>
<dbReference type="Proteomes" id="UP000464754">
    <property type="component" value="Chromosome"/>
</dbReference>
<accession>A0A6N4TFR8</accession>
<evidence type="ECO:0000313" key="5">
    <source>
        <dbReference type="EMBL" id="BBK21295.1"/>
    </source>
</evidence>
<dbReference type="GO" id="GO:0005524">
    <property type="term" value="F:ATP binding"/>
    <property type="evidence" value="ECO:0007669"/>
    <property type="project" value="UniProtKB-UniRule"/>
</dbReference>